<protein>
    <submittedName>
        <fullName evidence="1">HAD family phosphatase</fullName>
    </submittedName>
</protein>
<reference evidence="1 2" key="1">
    <citation type="submission" date="2019-01" db="EMBL/GenBank/DDBJ databases">
        <title>Novel species of Cellulomonas.</title>
        <authorList>
            <person name="Liu Q."/>
            <person name="Xin Y.-H."/>
        </authorList>
    </citation>
    <scope>NUCLEOTIDE SEQUENCE [LARGE SCALE GENOMIC DNA]</scope>
    <source>
        <strain evidence="1 2">HLT2-17</strain>
    </source>
</reference>
<accession>A0A4V1ZHP5</accession>
<dbReference type="InterPro" id="IPR036412">
    <property type="entry name" value="HAD-like_sf"/>
</dbReference>
<dbReference type="EMBL" id="SDWW01000003">
    <property type="protein sequence ID" value="RYV52764.1"/>
    <property type="molecule type" value="Genomic_DNA"/>
</dbReference>
<dbReference type="PANTHER" id="PTHR18901:SF38">
    <property type="entry name" value="PSEUDOURIDINE-5'-PHOSPHATASE"/>
    <property type="match status" value="1"/>
</dbReference>
<dbReference type="NCBIfam" id="TIGR01509">
    <property type="entry name" value="HAD-SF-IA-v3"/>
    <property type="match status" value="1"/>
</dbReference>
<dbReference type="SUPFAM" id="SSF56784">
    <property type="entry name" value="HAD-like"/>
    <property type="match status" value="1"/>
</dbReference>
<sequence>MDGTLVDTEPYWIAAEMELVEAHGGVWTHEDALGLVGNALLESAEILQAHGVDLGATEIIDFLVRRVAEAVTLSVPWQPGALELLTDLATAGVPCALVTMSYRMLTDALVAASPANAFGAIVAGDEVTFGKPHPEPFLRAAALLGVEVRDCVALEDSPPGIASALASGARTIGIEVMVPVPPQPGLSRIGSLTTLTLADLGRVASGQTLDRLTPTA</sequence>
<dbReference type="Gene3D" id="3.40.50.1000">
    <property type="entry name" value="HAD superfamily/HAD-like"/>
    <property type="match status" value="1"/>
</dbReference>
<dbReference type="InterPro" id="IPR006439">
    <property type="entry name" value="HAD-SF_hydro_IA"/>
</dbReference>
<dbReference type="OrthoDB" id="9797743at2"/>
<name>A0A4V1ZHP5_9MICO</name>
<keyword evidence="2" id="KW-1185">Reference proteome</keyword>
<dbReference type="Proteomes" id="UP000293764">
    <property type="component" value="Unassembled WGS sequence"/>
</dbReference>
<organism evidence="1 2">
    <name type="scientific">Pengzhenrongella frigida</name>
    <dbReference type="NCBI Taxonomy" id="1259133"/>
    <lineage>
        <taxon>Bacteria</taxon>
        <taxon>Bacillati</taxon>
        <taxon>Actinomycetota</taxon>
        <taxon>Actinomycetes</taxon>
        <taxon>Micrococcales</taxon>
        <taxon>Pengzhenrongella</taxon>
    </lineage>
</organism>
<dbReference type="InterPro" id="IPR023214">
    <property type="entry name" value="HAD_sf"/>
</dbReference>
<evidence type="ECO:0000313" key="2">
    <source>
        <dbReference type="Proteomes" id="UP000293764"/>
    </source>
</evidence>
<evidence type="ECO:0000313" key="1">
    <source>
        <dbReference type="EMBL" id="RYV52764.1"/>
    </source>
</evidence>
<comment type="caution">
    <text evidence="1">The sequence shown here is derived from an EMBL/GenBank/DDBJ whole genome shotgun (WGS) entry which is preliminary data.</text>
</comment>
<dbReference type="PANTHER" id="PTHR18901">
    <property type="entry name" value="2-DEOXYGLUCOSE-6-PHOSPHATE PHOSPHATASE 2"/>
    <property type="match status" value="1"/>
</dbReference>
<dbReference type="InterPro" id="IPR023198">
    <property type="entry name" value="PGP-like_dom2"/>
</dbReference>
<dbReference type="Gene3D" id="1.10.150.240">
    <property type="entry name" value="Putative phosphatase, domain 2"/>
    <property type="match status" value="1"/>
</dbReference>
<proteinExistence type="predicted"/>
<dbReference type="InterPro" id="IPR041492">
    <property type="entry name" value="HAD_2"/>
</dbReference>
<gene>
    <name evidence="1" type="ORF">EUA98_01630</name>
</gene>
<dbReference type="CDD" id="cd07505">
    <property type="entry name" value="HAD_BPGM-like"/>
    <property type="match status" value="1"/>
</dbReference>
<dbReference type="Pfam" id="PF13419">
    <property type="entry name" value="HAD_2"/>
    <property type="match status" value="1"/>
</dbReference>
<dbReference type="AlphaFoldDB" id="A0A4V1ZHP5"/>